<feature type="compositionally biased region" description="Acidic residues" evidence="1">
    <location>
        <begin position="63"/>
        <end position="83"/>
    </location>
</feature>
<reference evidence="2 3" key="1">
    <citation type="submission" date="2016-03" db="EMBL/GenBank/DDBJ databases">
        <title>Choanephora cucurbitarum.</title>
        <authorList>
            <person name="Min B."/>
            <person name="Park H."/>
            <person name="Park J.-H."/>
            <person name="Shin H.-D."/>
            <person name="Choi I.-G."/>
        </authorList>
    </citation>
    <scope>NUCLEOTIDE SEQUENCE [LARGE SCALE GENOMIC DNA]</scope>
    <source>
        <strain evidence="2 3">KUS-F28377</strain>
    </source>
</reference>
<dbReference type="InParanoid" id="A0A1C7NPU8"/>
<feature type="region of interest" description="Disordered" evidence="1">
    <location>
        <begin position="39"/>
        <end position="83"/>
    </location>
</feature>
<protein>
    <submittedName>
        <fullName evidence="2">Uncharacterized protein</fullName>
    </submittedName>
</protein>
<dbReference type="EMBL" id="LUGH01000104">
    <property type="protein sequence ID" value="OBZ89274.1"/>
    <property type="molecule type" value="Genomic_DNA"/>
</dbReference>
<keyword evidence="3" id="KW-1185">Reference proteome</keyword>
<evidence type="ECO:0000313" key="3">
    <source>
        <dbReference type="Proteomes" id="UP000093000"/>
    </source>
</evidence>
<dbReference type="OrthoDB" id="2137681at2759"/>
<feature type="compositionally biased region" description="Basic and acidic residues" evidence="1">
    <location>
        <begin position="47"/>
        <end position="60"/>
    </location>
</feature>
<comment type="caution">
    <text evidence="2">The sequence shown here is derived from an EMBL/GenBank/DDBJ whole genome shotgun (WGS) entry which is preliminary data.</text>
</comment>
<evidence type="ECO:0000313" key="2">
    <source>
        <dbReference type="EMBL" id="OBZ89274.1"/>
    </source>
</evidence>
<organism evidence="2 3">
    <name type="scientific">Choanephora cucurbitarum</name>
    <dbReference type="NCBI Taxonomy" id="101091"/>
    <lineage>
        <taxon>Eukaryota</taxon>
        <taxon>Fungi</taxon>
        <taxon>Fungi incertae sedis</taxon>
        <taxon>Mucoromycota</taxon>
        <taxon>Mucoromycotina</taxon>
        <taxon>Mucoromycetes</taxon>
        <taxon>Mucorales</taxon>
        <taxon>Mucorineae</taxon>
        <taxon>Choanephoraceae</taxon>
        <taxon>Choanephoroideae</taxon>
        <taxon>Choanephora</taxon>
    </lineage>
</organism>
<feature type="compositionally biased region" description="Basic and acidic residues" evidence="1">
    <location>
        <begin position="9"/>
        <end position="18"/>
    </location>
</feature>
<proteinExistence type="predicted"/>
<gene>
    <name evidence="2" type="ORF">A0J61_02686</name>
</gene>
<evidence type="ECO:0000256" key="1">
    <source>
        <dbReference type="SAM" id="MobiDB-lite"/>
    </source>
</evidence>
<name>A0A1C7NPU8_9FUNG</name>
<accession>A0A1C7NPU8</accession>
<sequence>MTEVGASPEKYKQIRSDDEAFEPPPLFGNFFEGWSSFFSSGNQKPKKSNEDASRHGKDQSSFDSEESSTSSDDESSFYCTGEEENDSKEVFHRSTRRKSSVRVGKRIISELLENENVSKAIRILQKALDHLETTQVDSEDGQEFSRIYSQIIHSLCDPNIFAVVKEVSKRSDGKEVDIRESVMWRLFTKVVESGYVLQTEAHLAVVNLLIENENKSLALQAMYALPRREWDITCYRIALLLHLMQEPKQVEEAQGLLFDFGRPHLDIANPIEPNDLPPIHIEMPLMKNVTELDQFNLWMFYQAALSNSNSEWNYTKEAFETTRQEYLEALEQERSSIKDWAMEHLHIETRRQQIDRMSTEHDNAMIYSAIKNSQFEYGWHVYEAMEDAVNESTPCIVMHLCWVAFRQIPFADISRRKGWEERGWSVYSRFMCSEYLHPEQTEAPSFLHDILSIAANSPESTADKKARYTKTMSVYQLLVRLEFDKLLCNDRVLEPILCTLLYECKGIPSHVICMCNKAFELWDRKMEILRRETGKEFRISSVSIIWALLIFCLKSGDQCHFEKILQLLLDNDVLEDLPSSLLAPIQTYHDKYQCEDCYFTSYMFKPIAYTDKGLKQPTYMDSFGLIHTLETNVDNAKSRRHGRPLSGAFAHDDLRPNIDEIQAGLIATSVIMGPAKHEDMLPKQMYFSTKKAKAVVRHCLKRDQRNAADA</sequence>
<feature type="region of interest" description="Disordered" evidence="1">
    <location>
        <begin position="1"/>
        <end position="27"/>
    </location>
</feature>
<dbReference type="AlphaFoldDB" id="A0A1C7NPU8"/>
<dbReference type="Proteomes" id="UP000093000">
    <property type="component" value="Unassembled WGS sequence"/>
</dbReference>
<dbReference type="STRING" id="101091.A0A1C7NPU8"/>